<dbReference type="AlphaFoldDB" id="A0A3P7CZK4"/>
<keyword evidence="2" id="KW-1185">Reference proteome</keyword>
<evidence type="ECO:0000313" key="2">
    <source>
        <dbReference type="Proteomes" id="UP000275846"/>
    </source>
</evidence>
<name>A0A3P7CZK4_SCHSO</name>
<evidence type="ECO:0000313" key="1">
    <source>
        <dbReference type="EMBL" id="VDL98406.1"/>
    </source>
</evidence>
<organism evidence="1 2">
    <name type="scientific">Schistocephalus solidus</name>
    <name type="common">Tapeworm</name>
    <dbReference type="NCBI Taxonomy" id="70667"/>
    <lineage>
        <taxon>Eukaryota</taxon>
        <taxon>Metazoa</taxon>
        <taxon>Spiralia</taxon>
        <taxon>Lophotrochozoa</taxon>
        <taxon>Platyhelminthes</taxon>
        <taxon>Cestoda</taxon>
        <taxon>Eucestoda</taxon>
        <taxon>Diphyllobothriidea</taxon>
        <taxon>Diphyllobothriidae</taxon>
        <taxon>Schistocephalus</taxon>
    </lineage>
</organism>
<sequence length="188" mass="21287">MDTDDSDRVIKAALSQLTSDIGEKNIMHHASKDVSLGVGSYVFWPKHLGVHFVTRIDHNALQCLQMFRNPKGQEERWQVQLHEYHLNNSGMRANARRSSFSPAIFMASFPSGYGVLLHGLHDGKSVAATVLNVWVTRYRAPVIKRFHEARRSSATSWPNYAPFYKSEKQGILPITQRATDLLNGRTKP</sequence>
<protein>
    <recommendedName>
        <fullName evidence="3">Reverse transcriptase RNase H-like domain-containing protein</fullName>
    </recommendedName>
</protein>
<gene>
    <name evidence="1" type="ORF">SSLN_LOCUS12021</name>
</gene>
<accession>A0A3P7CZK4</accession>
<dbReference type="Proteomes" id="UP000275846">
    <property type="component" value="Unassembled WGS sequence"/>
</dbReference>
<evidence type="ECO:0008006" key="3">
    <source>
        <dbReference type="Google" id="ProtNLM"/>
    </source>
</evidence>
<dbReference type="EMBL" id="UYSU01036960">
    <property type="protein sequence ID" value="VDL98406.1"/>
    <property type="molecule type" value="Genomic_DNA"/>
</dbReference>
<reference evidence="1 2" key="1">
    <citation type="submission" date="2018-11" db="EMBL/GenBank/DDBJ databases">
        <authorList>
            <consortium name="Pathogen Informatics"/>
        </authorList>
    </citation>
    <scope>NUCLEOTIDE SEQUENCE [LARGE SCALE GENOMIC DNA]</scope>
    <source>
        <strain evidence="1 2">NST_G2</strain>
    </source>
</reference>
<proteinExistence type="predicted"/>